<reference evidence="1 2" key="1">
    <citation type="submission" date="2021-06" db="EMBL/GenBank/DDBJ databases">
        <authorList>
            <person name="Palmer J.M."/>
        </authorList>
    </citation>
    <scope>NUCLEOTIDE SEQUENCE [LARGE SCALE GENOMIC DNA]</scope>
    <source>
        <strain evidence="2">if_2019</strain>
        <tissue evidence="1">Muscle</tissue>
    </source>
</reference>
<dbReference type="EMBL" id="JAHRIQ010002740">
    <property type="protein sequence ID" value="MEQ2222202.1"/>
    <property type="molecule type" value="Genomic_DNA"/>
</dbReference>
<evidence type="ECO:0000313" key="2">
    <source>
        <dbReference type="Proteomes" id="UP001482620"/>
    </source>
</evidence>
<protein>
    <submittedName>
        <fullName evidence="1">Uncharacterized protein</fullName>
    </submittedName>
</protein>
<accession>A0ABV0SS56</accession>
<evidence type="ECO:0000313" key="1">
    <source>
        <dbReference type="EMBL" id="MEQ2222202.1"/>
    </source>
</evidence>
<comment type="caution">
    <text evidence="1">The sequence shown here is derived from an EMBL/GenBank/DDBJ whole genome shotgun (WGS) entry which is preliminary data.</text>
</comment>
<gene>
    <name evidence="1" type="ORF">ILYODFUR_023697</name>
</gene>
<keyword evidence="2" id="KW-1185">Reference proteome</keyword>
<proteinExistence type="predicted"/>
<sequence>MYLNHSSIFYIGFFHTELLVPFSSGLRAKVASPLQGNTETDRTNNHAHTHTEQLSEHVSGLCENPCMHRENVQTPCRKTPGNESNPRPSCCKATVQPTAPPCSPLYLNHFIVFLDV</sequence>
<organism evidence="1 2">
    <name type="scientific">Ilyodon furcidens</name>
    <name type="common">goldbreast splitfin</name>
    <dbReference type="NCBI Taxonomy" id="33524"/>
    <lineage>
        <taxon>Eukaryota</taxon>
        <taxon>Metazoa</taxon>
        <taxon>Chordata</taxon>
        <taxon>Craniata</taxon>
        <taxon>Vertebrata</taxon>
        <taxon>Euteleostomi</taxon>
        <taxon>Actinopterygii</taxon>
        <taxon>Neopterygii</taxon>
        <taxon>Teleostei</taxon>
        <taxon>Neoteleostei</taxon>
        <taxon>Acanthomorphata</taxon>
        <taxon>Ovalentaria</taxon>
        <taxon>Atherinomorphae</taxon>
        <taxon>Cyprinodontiformes</taxon>
        <taxon>Goodeidae</taxon>
        <taxon>Ilyodon</taxon>
    </lineage>
</organism>
<dbReference type="Proteomes" id="UP001482620">
    <property type="component" value="Unassembled WGS sequence"/>
</dbReference>
<name>A0ABV0SS56_9TELE</name>